<evidence type="ECO:0000313" key="3">
    <source>
        <dbReference type="EMBL" id="RGS13366.1"/>
    </source>
</evidence>
<feature type="domain" description="SusD-like N-terminal" evidence="2">
    <location>
        <begin position="23"/>
        <end position="213"/>
    </location>
</feature>
<dbReference type="AlphaFoldDB" id="A0A3R5ZGI7"/>
<dbReference type="RefSeq" id="WP_118086039.1">
    <property type="nucleotide sequence ID" value="NZ_QRVA01000031.1"/>
</dbReference>
<dbReference type="Pfam" id="PF14322">
    <property type="entry name" value="SusD-like_3"/>
    <property type="match status" value="1"/>
</dbReference>
<sequence length="500" mass="57396">MKKTIYSMLLLLGAASSLTSCSDWLDVSPKTEVREGDLFSSEAGYRNAMSGVYILLGQKPLYGVQASMFVPEFLAHTWASPSERTDPSAFYLAKNDYTNSNVETTLDDLWSNYYTAIAQINNILTNLQGSSVSFSGTQRQMMEGELYGLRAFLHLDLLRFYGPMPDGADGSQLCIPYVKELTNDVAKLKSESYDAVKADILSDLDKAESLLAVSDPIVETKASADDPDRSDDADDTDVDLSENEIYRQLHFNYWAVIGAKARYYYWIGDKEKAVEYAKKVIEAKDKAGKQVFSLCDEDYYSAHSNANLTMKMEQLYGVYNSSFQDDIYQEYYSNSHPLFTQKEEYVKTAYESTLYPDDIRFKGSRYWKNQMADNAAVSEYHFLKYQHNGSWYGYNTMPVMRLSEMYFILFEDASLTEMKPYFVTWRLSRGLDASLDETLTSEPVVVSRMEKEWRKEFMGEGQMFFFYKKHNYSAYSWPTSYTVPVGAYQLPKPKSQTMYE</sequence>
<dbReference type="Gene3D" id="1.25.40.900">
    <property type="match status" value="1"/>
</dbReference>
<name>A0A3R5ZGI7_9BACT</name>
<evidence type="ECO:0000256" key="1">
    <source>
        <dbReference type="SAM" id="SignalP"/>
    </source>
</evidence>
<evidence type="ECO:0000313" key="4">
    <source>
        <dbReference type="Proteomes" id="UP000283872"/>
    </source>
</evidence>
<dbReference type="InterPro" id="IPR033985">
    <property type="entry name" value="SusD-like_N"/>
</dbReference>
<proteinExistence type="predicted"/>
<accession>A0A3R5ZGI7</accession>
<dbReference type="Gene3D" id="1.25.40.390">
    <property type="match status" value="1"/>
</dbReference>
<organism evidence="3 4">
    <name type="scientific">Segatella copri</name>
    <dbReference type="NCBI Taxonomy" id="165179"/>
    <lineage>
        <taxon>Bacteria</taxon>
        <taxon>Pseudomonadati</taxon>
        <taxon>Bacteroidota</taxon>
        <taxon>Bacteroidia</taxon>
        <taxon>Bacteroidales</taxon>
        <taxon>Prevotellaceae</taxon>
        <taxon>Segatella</taxon>
    </lineage>
</organism>
<keyword evidence="1" id="KW-0732">Signal</keyword>
<dbReference type="SUPFAM" id="SSF48452">
    <property type="entry name" value="TPR-like"/>
    <property type="match status" value="1"/>
</dbReference>
<evidence type="ECO:0000259" key="2">
    <source>
        <dbReference type="Pfam" id="PF14322"/>
    </source>
</evidence>
<feature type="signal peptide" evidence="1">
    <location>
        <begin position="1"/>
        <end position="22"/>
    </location>
</feature>
<dbReference type="Proteomes" id="UP000283872">
    <property type="component" value="Unassembled WGS sequence"/>
</dbReference>
<dbReference type="EMBL" id="QRVA01000031">
    <property type="protein sequence ID" value="RGS13366.1"/>
    <property type="molecule type" value="Genomic_DNA"/>
</dbReference>
<feature type="chain" id="PRO_5018699617" description="SusD-like N-terminal domain-containing protein" evidence="1">
    <location>
        <begin position="23"/>
        <end position="500"/>
    </location>
</feature>
<reference evidence="3 4" key="1">
    <citation type="submission" date="2018-08" db="EMBL/GenBank/DDBJ databases">
        <title>A genome reference for cultivated species of the human gut microbiota.</title>
        <authorList>
            <person name="Zou Y."/>
            <person name="Xue W."/>
            <person name="Luo G."/>
        </authorList>
    </citation>
    <scope>NUCLEOTIDE SEQUENCE [LARGE SCALE GENOMIC DNA]</scope>
    <source>
        <strain evidence="3 4">AF24-12</strain>
    </source>
</reference>
<dbReference type="PROSITE" id="PS51257">
    <property type="entry name" value="PROKAR_LIPOPROTEIN"/>
    <property type="match status" value="1"/>
</dbReference>
<gene>
    <name evidence="3" type="ORF">DWY11_11590</name>
</gene>
<comment type="caution">
    <text evidence="3">The sequence shown here is derived from an EMBL/GenBank/DDBJ whole genome shotgun (WGS) entry which is preliminary data.</text>
</comment>
<protein>
    <recommendedName>
        <fullName evidence="2">SusD-like N-terminal domain-containing protein</fullName>
    </recommendedName>
</protein>
<dbReference type="InterPro" id="IPR011990">
    <property type="entry name" value="TPR-like_helical_dom_sf"/>
</dbReference>